<sequence>MKNKAKALLPESTPAIVHAPSSVRRRVLAVLATWPARAGYDRPERDRMVHDCVARIIEAWGGRWLNPDADLQALDVQCARGHIWRFGSAKLKNGLWCPQCSHERRRTGLEAMQALARRHGGRCLSDTIWVCIATCGGSAVTDTPGKRRRYAFRWVSGVRPARKWRTATSGCLGCMLLRESRVENVSRKPTSTAARNFSGNAGTGTSGKRPPPLSVRQVPGARSAHASAIS</sequence>
<reference evidence="2" key="1">
    <citation type="submission" date="2016-12" db="EMBL/GenBank/DDBJ databases">
        <authorList>
            <person name="Moulin L."/>
        </authorList>
    </citation>
    <scope>NUCLEOTIDE SEQUENCE [LARGE SCALE GENOMIC DNA]</scope>
    <source>
        <strain evidence="2">STM 7183</strain>
    </source>
</reference>
<gene>
    <name evidence="2" type="ORF">BN2476_500150</name>
</gene>
<keyword evidence="3" id="KW-1185">Reference proteome</keyword>
<organism evidence="2 3">
    <name type="scientific">Paraburkholderia piptadeniae</name>
    <dbReference type="NCBI Taxonomy" id="1701573"/>
    <lineage>
        <taxon>Bacteria</taxon>
        <taxon>Pseudomonadati</taxon>
        <taxon>Pseudomonadota</taxon>
        <taxon>Betaproteobacteria</taxon>
        <taxon>Burkholderiales</taxon>
        <taxon>Burkholderiaceae</taxon>
        <taxon>Paraburkholderia</taxon>
    </lineage>
</organism>
<dbReference type="EMBL" id="CYGY02000050">
    <property type="protein sequence ID" value="SIT46292.1"/>
    <property type="molecule type" value="Genomic_DNA"/>
</dbReference>
<evidence type="ECO:0000313" key="3">
    <source>
        <dbReference type="Proteomes" id="UP000195569"/>
    </source>
</evidence>
<evidence type="ECO:0000256" key="1">
    <source>
        <dbReference type="SAM" id="MobiDB-lite"/>
    </source>
</evidence>
<dbReference type="AlphaFoldDB" id="A0A1N7SG37"/>
<proteinExistence type="predicted"/>
<dbReference type="Proteomes" id="UP000195569">
    <property type="component" value="Unassembled WGS sequence"/>
</dbReference>
<accession>A0A1N7SG37</accession>
<feature type="compositionally biased region" description="Polar residues" evidence="1">
    <location>
        <begin position="187"/>
        <end position="200"/>
    </location>
</feature>
<name>A0A1N7SG37_9BURK</name>
<feature type="region of interest" description="Disordered" evidence="1">
    <location>
        <begin position="185"/>
        <end position="230"/>
    </location>
</feature>
<protein>
    <submittedName>
        <fullName evidence="2">Uncharacterized protein</fullName>
    </submittedName>
</protein>
<comment type="caution">
    <text evidence="2">The sequence shown here is derived from an EMBL/GenBank/DDBJ whole genome shotgun (WGS) entry which is preliminary data.</text>
</comment>
<evidence type="ECO:0000313" key="2">
    <source>
        <dbReference type="EMBL" id="SIT46292.1"/>
    </source>
</evidence>